<evidence type="ECO:0000313" key="2">
    <source>
        <dbReference type="EMBL" id="KAL3316540.1"/>
    </source>
</evidence>
<comment type="caution">
    <text evidence="2">The sequence shown here is derived from an EMBL/GenBank/DDBJ whole genome shotgun (WGS) entry which is preliminary data.</text>
</comment>
<name>A0ABD2QAF1_9PLAT</name>
<dbReference type="Proteomes" id="UP001626550">
    <property type="component" value="Unassembled WGS sequence"/>
</dbReference>
<accession>A0ABD2QAF1</accession>
<evidence type="ECO:0000313" key="3">
    <source>
        <dbReference type="Proteomes" id="UP001626550"/>
    </source>
</evidence>
<evidence type="ECO:0000256" key="1">
    <source>
        <dbReference type="SAM" id="MobiDB-lite"/>
    </source>
</evidence>
<reference evidence="2 3" key="1">
    <citation type="submission" date="2024-11" db="EMBL/GenBank/DDBJ databases">
        <title>Adaptive evolution of stress response genes in parasites aligns with host niche diversity.</title>
        <authorList>
            <person name="Hahn C."/>
            <person name="Resl P."/>
        </authorList>
    </citation>
    <scope>NUCLEOTIDE SEQUENCE [LARGE SCALE GENOMIC DNA]</scope>
    <source>
        <strain evidence="2">EGGRZ-B1_66</strain>
        <tissue evidence="2">Body</tissue>
    </source>
</reference>
<dbReference type="AlphaFoldDB" id="A0ABD2QAF1"/>
<proteinExistence type="predicted"/>
<keyword evidence="3" id="KW-1185">Reference proteome</keyword>
<feature type="region of interest" description="Disordered" evidence="1">
    <location>
        <begin position="36"/>
        <end position="59"/>
    </location>
</feature>
<gene>
    <name evidence="2" type="ORF">Ciccas_004820</name>
</gene>
<dbReference type="EMBL" id="JBJKFK010000523">
    <property type="protein sequence ID" value="KAL3316540.1"/>
    <property type="molecule type" value="Genomic_DNA"/>
</dbReference>
<sequence>MQNYFTYRRGIFADVLGYRPDNRGGIETVSDLSQVENSARGHHASVDGTAGQEKTLAPL</sequence>
<organism evidence="2 3">
    <name type="scientific">Cichlidogyrus casuarinus</name>
    <dbReference type="NCBI Taxonomy" id="1844966"/>
    <lineage>
        <taxon>Eukaryota</taxon>
        <taxon>Metazoa</taxon>
        <taxon>Spiralia</taxon>
        <taxon>Lophotrochozoa</taxon>
        <taxon>Platyhelminthes</taxon>
        <taxon>Monogenea</taxon>
        <taxon>Monopisthocotylea</taxon>
        <taxon>Dactylogyridea</taxon>
        <taxon>Ancyrocephalidae</taxon>
        <taxon>Cichlidogyrus</taxon>
    </lineage>
</organism>
<protein>
    <submittedName>
        <fullName evidence="2">Uncharacterized protein</fullName>
    </submittedName>
</protein>